<dbReference type="PANTHER" id="PTHR33365:SF12">
    <property type="entry name" value="TAT PATHWAY SIGNAL SEQUENCE"/>
    <property type="match status" value="1"/>
</dbReference>
<reference evidence="3 4" key="1">
    <citation type="journal article" date="2018" name="Sci. Rep.">
        <title>Comparative genomics provides insights into the lifestyle and reveals functional heterogeneity of dark septate endophytic fungi.</title>
        <authorList>
            <person name="Knapp D.G."/>
            <person name="Nemeth J.B."/>
            <person name="Barry K."/>
            <person name="Hainaut M."/>
            <person name="Henrissat B."/>
            <person name="Johnson J."/>
            <person name="Kuo A."/>
            <person name="Lim J.H.P."/>
            <person name="Lipzen A."/>
            <person name="Nolan M."/>
            <person name="Ohm R.A."/>
            <person name="Tamas L."/>
            <person name="Grigoriev I.V."/>
            <person name="Spatafora J.W."/>
            <person name="Nagy L.G."/>
            <person name="Kovacs G.M."/>
        </authorList>
    </citation>
    <scope>NUCLEOTIDE SEQUENCE [LARGE SCALE GENOMIC DNA]</scope>
    <source>
        <strain evidence="3 4">DSE2036</strain>
    </source>
</reference>
<proteinExistence type="inferred from homology"/>
<protein>
    <submittedName>
        <fullName evidence="3">Uncharacterized protein</fullName>
    </submittedName>
</protein>
<keyword evidence="4" id="KW-1185">Reference proteome</keyword>
<dbReference type="OrthoDB" id="3687641at2759"/>
<evidence type="ECO:0000256" key="1">
    <source>
        <dbReference type="ARBA" id="ARBA00035112"/>
    </source>
</evidence>
<comment type="similarity">
    <text evidence="1">Belongs to the ustYa family.</text>
</comment>
<evidence type="ECO:0000313" key="3">
    <source>
        <dbReference type="EMBL" id="PVI04004.1"/>
    </source>
</evidence>
<keyword evidence="2" id="KW-0472">Membrane</keyword>
<sequence length="263" mass="30752">MSAAQYHDVPSSESIGLLNEEVPRDEKLRLRKKSSYFYLHWLLQVIFFTTSLTFFFAALSLSHSSQKTKECVTLTYFDEHVDNTWEERRFEDSADSIYRGPPNPSVDLAWRSLVNVSQHSITLEQVRAIGAPESSVRFPKRMGGGYMANTAVFHQLHCVNLLWQYTYREYYEPLESLLQEGEEKVHQHLGMKTPKHLKNNPYTSPDHCADIVRQALMCHADTSTLTYSWPKREGDTLKENHSLPRKCRRFDLIMDWFKEREVV</sequence>
<keyword evidence="2" id="KW-0812">Transmembrane</keyword>
<accession>A0A2V1E2W8</accession>
<dbReference type="InterPro" id="IPR021765">
    <property type="entry name" value="UstYa-like"/>
</dbReference>
<dbReference type="Proteomes" id="UP000244855">
    <property type="component" value="Unassembled WGS sequence"/>
</dbReference>
<feature type="transmembrane region" description="Helical" evidence="2">
    <location>
        <begin position="37"/>
        <end position="61"/>
    </location>
</feature>
<keyword evidence="2" id="KW-1133">Transmembrane helix</keyword>
<evidence type="ECO:0000256" key="2">
    <source>
        <dbReference type="SAM" id="Phobius"/>
    </source>
</evidence>
<dbReference type="Pfam" id="PF11807">
    <property type="entry name" value="UstYa"/>
    <property type="match status" value="1"/>
</dbReference>
<name>A0A2V1E2W8_9PLEO</name>
<evidence type="ECO:0000313" key="4">
    <source>
        <dbReference type="Proteomes" id="UP000244855"/>
    </source>
</evidence>
<gene>
    <name evidence="3" type="ORF">DM02DRAFT_694504</name>
</gene>
<dbReference type="EMBL" id="KZ805325">
    <property type="protein sequence ID" value="PVI04004.1"/>
    <property type="molecule type" value="Genomic_DNA"/>
</dbReference>
<dbReference type="STRING" id="97972.A0A2V1E2W8"/>
<dbReference type="GO" id="GO:0043386">
    <property type="term" value="P:mycotoxin biosynthetic process"/>
    <property type="evidence" value="ECO:0007669"/>
    <property type="project" value="InterPro"/>
</dbReference>
<dbReference type="AlphaFoldDB" id="A0A2V1E2W8"/>
<organism evidence="3 4">
    <name type="scientific">Periconia macrospinosa</name>
    <dbReference type="NCBI Taxonomy" id="97972"/>
    <lineage>
        <taxon>Eukaryota</taxon>
        <taxon>Fungi</taxon>
        <taxon>Dikarya</taxon>
        <taxon>Ascomycota</taxon>
        <taxon>Pezizomycotina</taxon>
        <taxon>Dothideomycetes</taxon>
        <taxon>Pleosporomycetidae</taxon>
        <taxon>Pleosporales</taxon>
        <taxon>Massarineae</taxon>
        <taxon>Periconiaceae</taxon>
        <taxon>Periconia</taxon>
    </lineage>
</organism>
<dbReference type="PANTHER" id="PTHR33365">
    <property type="entry name" value="YALI0B05434P"/>
    <property type="match status" value="1"/>
</dbReference>